<evidence type="ECO:0000313" key="3">
    <source>
        <dbReference type="Proteomes" id="UP000077013"/>
    </source>
</evidence>
<dbReference type="AlphaFoldDB" id="A0A167IKG0"/>
<dbReference type="STRING" id="1763537.ULVI_03095"/>
<feature type="coiled-coil region" evidence="1">
    <location>
        <begin position="126"/>
        <end position="156"/>
    </location>
</feature>
<dbReference type="EMBL" id="LRXL01000026">
    <property type="protein sequence ID" value="OAB79746.1"/>
    <property type="molecule type" value="Genomic_DNA"/>
</dbReference>
<reference evidence="2 3" key="1">
    <citation type="submission" date="2016-02" db="EMBL/GenBank/DDBJ databases">
        <title>Ulvibacter sp. LPB0005, isolated from Thais luteostoma.</title>
        <authorList>
            <person name="Shin S.-K."/>
            <person name="Yi H."/>
        </authorList>
    </citation>
    <scope>NUCLEOTIDE SEQUENCE [LARGE SCALE GENOMIC DNA]</scope>
    <source>
        <strain evidence="2 3">LPB0005</strain>
    </source>
</reference>
<dbReference type="RefSeq" id="WP_068589673.1">
    <property type="nucleotide sequence ID" value="NZ_LRXL01000026.1"/>
</dbReference>
<name>A0A167IKG0_9FLAO</name>
<proteinExistence type="predicted"/>
<protein>
    <submittedName>
        <fullName evidence="2">Uncharacterized protein</fullName>
    </submittedName>
</protein>
<keyword evidence="1" id="KW-0175">Coiled coil</keyword>
<evidence type="ECO:0000313" key="2">
    <source>
        <dbReference type="EMBL" id="OAB79746.1"/>
    </source>
</evidence>
<dbReference type="Proteomes" id="UP000077013">
    <property type="component" value="Unassembled WGS sequence"/>
</dbReference>
<organism evidence="2 3">
    <name type="scientific">Cochleicola gelatinilyticus</name>
    <dbReference type="NCBI Taxonomy" id="1763537"/>
    <lineage>
        <taxon>Bacteria</taxon>
        <taxon>Pseudomonadati</taxon>
        <taxon>Bacteroidota</taxon>
        <taxon>Flavobacteriia</taxon>
        <taxon>Flavobacteriales</taxon>
        <taxon>Flavobacteriaceae</taxon>
        <taxon>Cochleicola</taxon>
    </lineage>
</organism>
<sequence length="270" mass="30037">MQKKELENLAIALKNNSLQLFRVMNCATEQFIDGYIFQKNLDEKYNGDISQYLNSLKSRGIKKVQLFPYIKNGSGIKNPSPVITVLLEGAAATPKPALQDPQTPSTGLMASMGLNAMDVFRGQTAIDEVKKKDTEIQELKAEIERQKSSKKKYRKICQDYEIEKKTQPGAAATMLNGLAENPSIAMDLINKVLAGRNGGLQAANPAQNQNTQHLSPVQKILIQSIETVPDEYCAKLMEVLKWYNNNETSKIEVVESLLSEPILKKVDHNG</sequence>
<keyword evidence="3" id="KW-1185">Reference proteome</keyword>
<comment type="caution">
    <text evidence="2">The sequence shown here is derived from an EMBL/GenBank/DDBJ whole genome shotgun (WGS) entry which is preliminary data.</text>
</comment>
<gene>
    <name evidence="2" type="ORF">ULVI_03095</name>
</gene>
<accession>A0A167IKG0</accession>
<evidence type="ECO:0000256" key="1">
    <source>
        <dbReference type="SAM" id="Coils"/>
    </source>
</evidence>